<proteinExistence type="predicted"/>
<feature type="region of interest" description="Disordered" evidence="1">
    <location>
        <begin position="51"/>
        <end position="73"/>
    </location>
</feature>
<keyword evidence="3" id="KW-1185">Reference proteome</keyword>
<dbReference type="HOGENOM" id="CLU_2705113_0_0_1"/>
<dbReference type="AlphaFoldDB" id="A0A0C9W8J3"/>
<protein>
    <submittedName>
        <fullName evidence="2">Uncharacterized protein</fullName>
    </submittedName>
</protein>
<evidence type="ECO:0000256" key="1">
    <source>
        <dbReference type="SAM" id="MobiDB-lite"/>
    </source>
</evidence>
<gene>
    <name evidence="2" type="ORF">HYDPIDRAFT_118578</name>
</gene>
<dbReference type="EMBL" id="KN839889">
    <property type="protein sequence ID" value="KIJ59366.1"/>
    <property type="molecule type" value="Genomic_DNA"/>
</dbReference>
<name>A0A0C9W8J3_9AGAM</name>
<evidence type="ECO:0000313" key="3">
    <source>
        <dbReference type="Proteomes" id="UP000053820"/>
    </source>
</evidence>
<organism evidence="2 3">
    <name type="scientific">Hydnomerulius pinastri MD-312</name>
    <dbReference type="NCBI Taxonomy" id="994086"/>
    <lineage>
        <taxon>Eukaryota</taxon>
        <taxon>Fungi</taxon>
        <taxon>Dikarya</taxon>
        <taxon>Basidiomycota</taxon>
        <taxon>Agaricomycotina</taxon>
        <taxon>Agaricomycetes</taxon>
        <taxon>Agaricomycetidae</taxon>
        <taxon>Boletales</taxon>
        <taxon>Boletales incertae sedis</taxon>
        <taxon>Leucogyrophana</taxon>
    </lineage>
</organism>
<sequence>MHSVEIRQVAASQALCLSSPFAPTVTGFASCSYRTSCTSTLVDIRALYHPRSSSNSLSSPPPAQHLSPAAPVI</sequence>
<accession>A0A0C9W8J3</accession>
<evidence type="ECO:0000313" key="2">
    <source>
        <dbReference type="EMBL" id="KIJ59366.1"/>
    </source>
</evidence>
<dbReference type="PROSITE" id="PS51257">
    <property type="entry name" value="PROKAR_LIPOPROTEIN"/>
    <property type="match status" value="1"/>
</dbReference>
<dbReference type="Proteomes" id="UP000053820">
    <property type="component" value="Unassembled WGS sequence"/>
</dbReference>
<reference evidence="2 3" key="1">
    <citation type="submission" date="2014-04" db="EMBL/GenBank/DDBJ databases">
        <title>Evolutionary Origins and Diversification of the Mycorrhizal Mutualists.</title>
        <authorList>
            <consortium name="DOE Joint Genome Institute"/>
            <consortium name="Mycorrhizal Genomics Consortium"/>
            <person name="Kohler A."/>
            <person name="Kuo A."/>
            <person name="Nagy L.G."/>
            <person name="Floudas D."/>
            <person name="Copeland A."/>
            <person name="Barry K.W."/>
            <person name="Cichocki N."/>
            <person name="Veneault-Fourrey C."/>
            <person name="LaButti K."/>
            <person name="Lindquist E.A."/>
            <person name="Lipzen A."/>
            <person name="Lundell T."/>
            <person name="Morin E."/>
            <person name="Murat C."/>
            <person name="Riley R."/>
            <person name="Ohm R."/>
            <person name="Sun H."/>
            <person name="Tunlid A."/>
            <person name="Henrissat B."/>
            <person name="Grigoriev I.V."/>
            <person name="Hibbett D.S."/>
            <person name="Martin F."/>
        </authorList>
    </citation>
    <scope>NUCLEOTIDE SEQUENCE [LARGE SCALE GENOMIC DNA]</scope>
    <source>
        <strain evidence="2 3">MD-312</strain>
    </source>
</reference>